<dbReference type="InterPro" id="IPR035437">
    <property type="entry name" value="SNase_OB-fold_sf"/>
</dbReference>
<organism evidence="2 3">
    <name type="scientific">Salinithrix halophila</name>
    <dbReference type="NCBI Taxonomy" id="1485204"/>
    <lineage>
        <taxon>Bacteria</taxon>
        <taxon>Bacillati</taxon>
        <taxon>Bacillota</taxon>
        <taxon>Bacilli</taxon>
        <taxon>Bacillales</taxon>
        <taxon>Thermoactinomycetaceae</taxon>
        <taxon>Salinithrix</taxon>
    </lineage>
</organism>
<dbReference type="Proteomes" id="UP001595843">
    <property type="component" value="Unassembled WGS sequence"/>
</dbReference>
<dbReference type="Pfam" id="PF00565">
    <property type="entry name" value="SNase"/>
    <property type="match status" value="1"/>
</dbReference>
<evidence type="ECO:0000313" key="2">
    <source>
        <dbReference type="EMBL" id="MFC4076637.1"/>
    </source>
</evidence>
<dbReference type="InterPro" id="IPR016071">
    <property type="entry name" value="Staphylococal_nuclease_OB-fold"/>
</dbReference>
<evidence type="ECO:0000259" key="1">
    <source>
        <dbReference type="PROSITE" id="PS50830"/>
    </source>
</evidence>
<dbReference type="SUPFAM" id="SSF50199">
    <property type="entry name" value="Staphylococcal nuclease"/>
    <property type="match status" value="1"/>
</dbReference>
<feature type="domain" description="TNase-like" evidence="1">
    <location>
        <begin position="249"/>
        <end position="390"/>
    </location>
</feature>
<dbReference type="EMBL" id="JBHSAP010000009">
    <property type="protein sequence ID" value="MFC4076637.1"/>
    <property type="molecule type" value="Genomic_DNA"/>
</dbReference>
<reference evidence="3" key="1">
    <citation type="journal article" date="2019" name="Int. J. Syst. Evol. Microbiol.">
        <title>The Global Catalogue of Microorganisms (GCM) 10K type strain sequencing project: providing services to taxonomists for standard genome sequencing and annotation.</title>
        <authorList>
            <consortium name="The Broad Institute Genomics Platform"/>
            <consortium name="The Broad Institute Genome Sequencing Center for Infectious Disease"/>
            <person name="Wu L."/>
            <person name="Ma J."/>
        </authorList>
    </citation>
    <scope>NUCLEOTIDE SEQUENCE [LARGE SCALE GENOMIC DNA]</scope>
    <source>
        <strain evidence="3">IBRC-M 10813</strain>
    </source>
</reference>
<evidence type="ECO:0000313" key="3">
    <source>
        <dbReference type="Proteomes" id="UP001595843"/>
    </source>
</evidence>
<dbReference type="InterPro" id="IPR004365">
    <property type="entry name" value="NA-bd_OB_tRNA"/>
</dbReference>
<dbReference type="CDD" id="cd04486">
    <property type="entry name" value="YhcR_OBF_like"/>
    <property type="match status" value="1"/>
</dbReference>
<dbReference type="PROSITE" id="PS50830">
    <property type="entry name" value="TNASE_3"/>
    <property type="match status" value="1"/>
</dbReference>
<dbReference type="RefSeq" id="WP_380703756.1">
    <property type="nucleotide sequence ID" value="NZ_JBHSAP010000009.1"/>
</dbReference>
<dbReference type="SMART" id="SM00318">
    <property type="entry name" value="SNc"/>
    <property type="match status" value="1"/>
</dbReference>
<proteinExistence type="predicted"/>
<dbReference type="Pfam" id="PF01336">
    <property type="entry name" value="tRNA_anti-codon"/>
    <property type="match status" value="1"/>
</dbReference>
<keyword evidence="3" id="KW-1185">Reference proteome</keyword>
<comment type="caution">
    <text evidence="2">The sequence shown here is derived from an EMBL/GenBank/DDBJ whole genome shotgun (WGS) entry which is preliminary data.</text>
</comment>
<dbReference type="Gene3D" id="2.40.50.90">
    <property type="match status" value="1"/>
</dbReference>
<sequence>MSYAMWKRTVVMLILLMGVTGIFAPVAGAEKGNTAITVAEATESGAVSIKEARSLIGKNVTTEGVVNVDNGLLQPGKLSVYIQDEEAGIQLFSHQAERYPSLREGDRVRVTGKVGEYRKVTQIMVEDVEVLNRGGSVEAEPVNLSDYTEPSTAEALEGKLVTLEGYMLRVPEYINGGANLILIDENLRVVTVRVWESTGIDLGNIQSNRWIHVTGISSQYGNTYQILPRSERDIRLSKVQKEKPIGEGKEVAAVVERVVDGDTIHLANPVLGTSTVRFLNMDTPETYHKVKDERDQNQLDHGLRAKEHLGQLLSSGDKVKLRIGEEALDGYGRILAEVIRDKDELNTNMEMVRKGAASTYFIWPFQGNTVKAYSQALKEAKEKGLGIWNREKPLLELPFVFRARERGSELYRPVGDFRTRYVVPAREWASVPDENRVFFNDEEEAERAGYRPLPFSRLERAKDFQSLLTRLYGEGEMSKWTYRRLTWRLSTIECHLRKLEKAIKDQNPRAILFHQKKVERAVDKMKWDILRETCYHRLSESAKEQIEAFPDLLRPEVVKEQLGANAG</sequence>
<accession>A0ABV8JCI0</accession>
<name>A0ABV8JCI0_9BACL</name>
<protein>
    <submittedName>
        <fullName evidence="2">Thermonuclease family protein</fullName>
    </submittedName>
</protein>
<gene>
    <name evidence="2" type="ORF">ACFOUO_07420</name>
</gene>